<evidence type="ECO:0000313" key="2">
    <source>
        <dbReference type="EMBL" id="SQB98305.1"/>
    </source>
</evidence>
<evidence type="ECO:0000313" key="3">
    <source>
        <dbReference type="Proteomes" id="UP000250166"/>
    </source>
</evidence>
<name>A0A2X3BQ93_9HELI</name>
<feature type="region of interest" description="Disordered" evidence="1">
    <location>
        <begin position="1"/>
        <end position="20"/>
    </location>
</feature>
<reference evidence="2 3" key="1">
    <citation type="submission" date="2018-06" db="EMBL/GenBank/DDBJ databases">
        <authorList>
            <consortium name="Pathogen Informatics"/>
            <person name="Doyle S."/>
        </authorList>
    </citation>
    <scope>NUCLEOTIDE SEQUENCE [LARGE SCALE GENOMIC DNA]</scope>
    <source>
        <strain evidence="2 3">NCTC13102</strain>
    </source>
</reference>
<gene>
    <name evidence="2" type="ORF">NCTC13102_00762</name>
</gene>
<dbReference type="Proteomes" id="UP000250166">
    <property type="component" value="Unassembled WGS sequence"/>
</dbReference>
<proteinExistence type="predicted"/>
<sequence length="138" mass="15168">MTKNTSKTITESRDNTPNQAQVESQEIIEFASLCALLCKNAQSALQLCTLAYECDPSAFHALCLAKAYALNGIYDKACEICGNLNSHTSALDSSALESVFKPQVLEVLCECFENLKDPQNLIQNLAQNPTQNLIWIPI</sequence>
<dbReference type="EMBL" id="UAWL01000006">
    <property type="protein sequence ID" value="SQB98305.1"/>
    <property type="molecule type" value="Genomic_DNA"/>
</dbReference>
<accession>A0A2X3BQ93</accession>
<dbReference type="RefSeq" id="WP_146739921.1">
    <property type="nucleotide sequence ID" value="NZ_UAWL01000006.1"/>
</dbReference>
<dbReference type="AlphaFoldDB" id="A0A2X3BQ93"/>
<organism evidence="2 3">
    <name type="scientific">Helicobacter fennelliae</name>
    <dbReference type="NCBI Taxonomy" id="215"/>
    <lineage>
        <taxon>Bacteria</taxon>
        <taxon>Pseudomonadati</taxon>
        <taxon>Campylobacterota</taxon>
        <taxon>Epsilonproteobacteria</taxon>
        <taxon>Campylobacterales</taxon>
        <taxon>Helicobacteraceae</taxon>
        <taxon>Helicobacter</taxon>
    </lineage>
</organism>
<evidence type="ECO:0000256" key="1">
    <source>
        <dbReference type="SAM" id="MobiDB-lite"/>
    </source>
</evidence>
<protein>
    <submittedName>
        <fullName evidence="2">Uncharacterized protein</fullName>
    </submittedName>
</protein>